<dbReference type="InterPro" id="IPR036680">
    <property type="entry name" value="SPOR-like_sf"/>
</dbReference>
<protein>
    <recommendedName>
        <fullName evidence="3">SPOR domain-containing protein</fullName>
    </recommendedName>
</protein>
<dbReference type="STRING" id="531814.SAMN04487944_10997"/>
<sequence length="283" mass="31982">MKNNNRISVQINHQKRDSKKDPIEHLLEQEKKPVNYDTSPPVFQSVNRPAKPGFWTTYRSFIYAALTAIIIGTFLGFIMLKIFVDMDPEEVSFQNSEHVTSTVTASEGTKEVEQPDSNLPVFKSNTHQAYVVQAGVFTSESAAIQLQNELKASNIPAMIWNRDNQYHLFTSVHSTSEASKKYLEAVKSDVEMYGGKAWTTVPVEVSVTESEKKWLQSFDTLLPALLESKDVSGLEEWMAKKPAEISSTIESFVKKTEELSGKEKLDSLSVLEIWYQYSKITGQ</sequence>
<dbReference type="PROSITE" id="PS51724">
    <property type="entry name" value="SPOR"/>
    <property type="match status" value="1"/>
</dbReference>
<dbReference type="Proteomes" id="UP000199687">
    <property type="component" value="Unassembled WGS sequence"/>
</dbReference>
<keyword evidence="2" id="KW-0812">Transmembrane</keyword>
<dbReference type="AlphaFoldDB" id="A0A1H9RQK7"/>
<name>A0A1H9RQK7_9BACI</name>
<feature type="region of interest" description="Disordered" evidence="1">
    <location>
        <begin position="1"/>
        <end position="22"/>
    </location>
</feature>
<evidence type="ECO:0000313" key="4">
    <source>
        <dbReference type="EMBL" id="SER74765.1"/>
    </source>
</evidence>
<dbReference type="Gene3D" id="3.30.70.1070">
    <property type="entry name" value="Sporulation related repeat"/>
    <property type="match status" value="1"/>
</dbReference>
<dbReference type="RefSeq" id="WP_089740774.1">
    <property type="nucleotide sequence ID" value="NZ_FOGL01000009.1"/>
</dbReference>
<evidence type="ECO:0000313" key="5">
    <source>
        <dbReference type="Proteomes" id="UP000199687"/>
    </source>
</evidence>
<dbReference type="SUPFAM" id="SSF110997">
    <property type="entry name" value="Sporulation related repeat"/>
    <property type="match status" value="1"/>
</dbReference>
<gene>
    <name evidence="4" type="ORF">SAMN04487944_10997</name>
</gene>
<feature type="compositionally biased region" description="Polar residues" evidence="1">
    <location>
        <begin position="1"/>
        <end position="12"/>
    </location>
</feature>
<dbReference type="GO" id="GO:0042834">
    <property type="term" value="F:peptidoglycan binding"/>
    <property type="evidence" value="ECO:0007669"/>
    <property type="project" value="InterPro"/>
</dbReference>
<keyword evidence="2" id="KW-0472">Membrane</keyword>
<dbReference type="InterPro" id="IPR007730">
    <property type="entry name" value="SPOR-like_dom"/>
</dbReference>
<reference evidence="4 5" key="1">
    <citation type="submission" date="2016-10" db="EMBL/GenBank/DDBJ databases">
        <authorList>
            <person name="de Groot N.N."/>
        </authorList>
    </citation>
    <scope>NUCLEOTIDE SEQUENCE [LARGE SCALE GENOMIC DNA]</scope>
    <source>
        <strain evidence="4 5">CGMCC 1.7727</strain>
    </source>
</reference>
<feature type="transmembrane region" description="Helical" evidence="2">
    <location>
        <begin position="61"/>
        <end position="84"/>
    </location>
</feature>
<accession>A0A1H9RQK7</accession>
<feature type="domain" description="SPOR" evidence="3">
    <location>
        <begin position="124"/>
        <end position="202"/>
    </location>
</feature>
<keyword evidence="2" id="KW-1133">Transmembrane helix</keyword>
<keyword evidence="5" id="KW-1185">Reference proteome</keyword>
<dbReference type="OrthoDB" id="2967208at2"/>
<organism evidence="4 5">
    <name type="scientific">Gracilibacillus ureilyticus</name>
    <dbReference type="NCBI Taxonomy" id="531814"/>
    <lineage>
        <taxon>Bacteria</taxon>
        <taxon>Bacillati</taxon>
        <taxon>Bacillota</taxon>
        <taxon>Bacilli</taxon>
        <taxon>Bacillales</taxon>
        <taxon>Bacillaceae</taxon>
        <taxon>Gracilibacillus</taxon>
    </lineage>
</organism>
<evidence type="ECO:0000259" key="3">
    <source>
        <dbReference type="PROSITE" id="PS51724"/>
    </source>
</evidence>
<dbReference type="EMBL" id="FOGL01000009">
    <property type="protein sequence ID" value="SER74765.1"/>
    <property type="molecule type" value="Genomic_DNA"/>
</dbReference>
<proteinExistence type="predicted"/>
<evidence type="ECO:0000256" key="2">
    <source>
        <dbReference type="SAM" id="Phobius"/>
    </source>
</evidence>
<evidence type="ECO:0000256" key="1">
    <source>
        <dbReference type="SAM" id="MobiDB-lite"/>
    </source>
</evidence>